<dbReference type="NCBIfam" id="TIGR00186">
    <property type="entry name" value="rRNA_methyl_3"/>
    <property type="match status" value="1"/>
</dbReference>
<dbReference type="CDD" id="cd18103">
    <property type="entry name" value="SpoU-like_RlmB"/>
    <property type="match status" value="1"/>
</dbReference>
<keyword evidence="2 5" id="KW-0489">Methyltransferase</keyword>
<dbReference type="GO" id="GO:0008173">
    <property type="term" value="F:RNA methyltransferase activity"/>
    <property type="evidence" value="ECO:0007669"/>
    <property type="project" value="InterPro"/>
</dbReference>
<dbReference type="PANTHER" id="PTHR46429:SF1">
    <property type="entry name" value="23S RRNA (GUANOSINE-2'-O-)-METHYLTRANSFERASE RLMB"/>
    <property type="match status" value="1"/>
</dbReference>
<dbReference type="InterPro" id="IPR001537">
    <property type="entry name" value="SpoU_MeTrfase"/>
</dbReference>
<dbReference type="GO" id="GO:0005829">
    <property type="term" value="C:cytosol"/>
    <property type="evidence" value="ECO:0007669"/>
    <property type="project" value="TreeGrafter"/>
</dbReference>
<dbReference type="GO" id="GO:0006396">
    <property type="term" value="P:RNA processing"/>
    <property type="evidence" value="ECO:0007669"/>
    <property type="project" value="InterPro"/>
</dbReference>
<evidence type="ECO:0000256" key="3">
    <source>
        <dbReference type="ARBA" id="ARBA00022679"/>
    </source>
</evidence>
<dbReference type="Proteomes" id="UP000315201">
    <property type="component" value="Chromosome"/>
</dbReference>
<dbReference type="InterPro" id="IPR013123">
    <property type="entry name" value="SpoU_subst-bd"/>
</dbReference>
<dbReference type="GO" id="GO:0003723">
    <property type="term" value="F:RNA binding"/>
    <property type="evidence" value="ECO:0007669"/>
    <property type="project" value="InterPro"/>
</dbReference>
<proteinExistence type="inferred from homology"/>
<dbReference type="PANTHER" id="PTHR46429">
    <property type="entry name" value="23S RRNA (GUANOSINE-2'-O-)-METHYLTRANSFERASE RLMB"/>
    <property type="match status" value="1"/>
</dbReference>
<dbReference type="SUPFAM" id="SSF75217">
    <property type="entry name" value="alpha/beta knot"/>
    <property type="match status" value="1"/>
</dbReference>
<evidence type="ECO:0000313" key="6">
    <source>
        <dbReference type="Proteomes" id="UP000315201"/>
    </source>
</evidence>
<dbReference type="InterPro" id="IPR029028">
    <property type="entry name" value="Alpha/beta_knot_MTases"/>
</dbReference>
<dbReference type="AlphaFoldDB" id="A0A4Y6I793"/>
<evidence type="ECO:0000313" key="5">
    <source>
        <dbReference type="EMBL" id="QDF65262.1"/>
    </source>
</evidence>
<dbReference type="EMBL" id="CP041147">
    <property type="protein sequence ID" value="QDF65262.1"/>
    <property type="molecule type" value="Genomic_DNA"/>
</dbReference>
<dbReference type="InterPro" id="IPR029064">
    <property type="entry name" value="Ribosomal_eL30-like_sf"/>
</dbReference>
<evidence type="ECO:0000259" key="4">
    <source>
        <dbReference type="SMART" id="SM00967"/>
    </source>
</evidence>
<evidence type="ECO:0000256" key="2">
    <source>
        <dbReference type="ARBA" id="ARBA00022603"/>
    </source>
</evidence>
<name>A0A4Y6I793_9MOLU</name>
<protein>
    <submittedName>
        <fullName evidence="5">23S rRNA (Guanosine(2251)-2'-O)-methyltransferase RlmB</fullName>
    </submittedName>
</protein>
<dbReference type="InterPro" id="IPR029026">
    <property type="entry name" value="tRNA_m1G_MTases_N"/>
</dbReference>
<feature type="domain" description="RNA 2-O ribose methyltransferase substrate binding" evidence="4">
    <location>
        <begin position="5"/>
        <end position="73"/>
    </location>
</feature>
<dbReference type="GO" id="GO:0032259">
    <property type="term" value="P:methylation"/>
    <property type="evidence" value="ECO:0007669"/>
    <property type="project" value="UniProtKB-KW"/>
</dbReference>
<sequence>MPKLFVCGRNSVLEAYKNGFKFSLILVADPMHLKLFQGNSKTKVQLVSKDEIKQITNENHQGFIGFIESWNYLNVDHLIKNQPKLVLALDKVQDPHNLGAIIRTANAAGVKDIILTKSQSAEISTTVLKIASGGFIGVNFYRVNSLSATLTKLKDHNYWVYATTLDEKALPHTIVQYNTPSVLVVGNEGEGVSKSVLSVTDQTVYIKQTGTVQSLNVSVATGIVLFDAINKLD</sequence>
<keyword evidence="3 5" id="KW-0808">Transferase</keyword>
<dbReference type="InterPro" id="IPR004441">
    <property type="entry name" value="rRNA_MeTrfase_TrmH"/>
</dbReference>
<accession>A0A4Y6I793</accession>
<dbReference type="Pfam" id="PF00588">
    <property type="entry name" value="SpoU_methylase"/>
    <property type="match status" value="1"/>
</dbReference>
<dbReference type="SUPFAM" id="SSF55315">
    <property type="entry name" value="L30e-like"/>
    <property type="match status" value="1"/>
</dbReference>
<dbReference type="SMART" id="SM00967">
    <property type="entry name" value="SpoU_sub_bind"/>
    <property type="match status" value="1"/>
</dbReference>
<dbReference type="Pfam" id="PF08032">
    <property type="entry name" value="SpoU_sub_bind"/>
    <property type="match status" value="1"/>
</dbReference>
<evidence type="ECO:0000256" key="1">
    <source>
        <dbReference type="ARBA" id="ARBA00007228"/>
    </source>
</evidence>
<keyword evidence="6" id="KW-1185">Reference proteome</keyword>
<reference evidence="5 6" key="1">
    <citation type="submission" date="2019-06" db="EMBL/GenBank/DDBJ databases">
        <title>Mycoplasma nasistruthionis sp. nov. str Ms03.</title>
        <authorList>
            <person name="Botes A."/>
        </authorList>
    </citation>
    <scope>NUCLEOTIDE SEQUENCE [LARGE SCALE GENOMIC DNA]</scope>
    <source>
        <strain evidence="5 6">Ms03</strain>
    </source>
</reference>
<organism evidence="5 6">
    <name type="scientific">Mycoplasma nasistruthionis</name>
    <dbReference type="NCBI Taxonomy" id="353852"/>
    <lineage>
        <taxon>Bacteria</taxon>
        <taxon>Bacillati</taxon>
        <taxon>Mycoplasmatota</taxon>
        <taxon>Mollicutes</taxon>
        <taxon>Mycoplasmataceae</taxon>
        <taxon>Mycoplasma</taxon>
    </lineage>
</organism>
<dbReference type="Gene3D" id="3.40.1280.10">
    <property type="match status" value="1"/>
</dbReference>
<gene>
    <name evidence="5" type="primary">rlmB</name>
    <name evidence="5" type="ORF">FIV53_00450</name>
</gene>
<comment type="similarity">
    <text evidence="1">Belongs to the class IV-like SAM-binding methyltransferase superfamily. RNA methyltransferase TrmH family.</text>
</comment>